<evidence type="ECO:0000313" key="22">
    <source>
        <dbReference type="Ensembl" id="ENSSTUP00000010390.1"/>
    </source>
</evidence>
<dbReference type="GO" id="GO:0016887">
    <property type="term" value="F:ATP hydrolysis activity"/>
    <property type="evidence" value="ECO:0007669"/>
    <property type="project" value="InterPro"/>
</dbReference>
<dbReference type="InterPro" id="IPR003959">
    <property type="entry name" value="ATPase_AAA_core"/>
</dbReference>
<evidence type="ECO:0000259" key="20">
    <source>
        <dbReference type="SMART" id="SM01072"/>
    </source>
</evidence>
<dbReference type="GO" id="GO:0005795">
    <property type="term" value="C:Golgi stack"/>
    <property type="evidence" value="ECO:0007669"/>
    <property type="project" value="TreeGrafter"/>
</dbReference>
<dbReference type="RefSeq" id="XP_029620138.1">
    <property type="nucleotide sequence ID" value="XM_029764278.1"/>
</dbReference>
<dbReference type="SMART" id="SM01073">
    <property type="entry name" value="CDC48_N"/>
    <property type="match status" value="1"/>
</dbReference>
<keyword evidence="14 18" id="KW-0653">Protein transport</keyword>
<sequence length="744" mass="82012">MAGRTMQAARCPTDELSLTNCAVVSEKDPPFEHHVTVRTTPTHKFVFTVKTHQSVVPGTIAFSLPQRKWAGLSIGQDVEVTNYNFDKSKQCVGTMMVEIDFLQKKNVDSSQYDSDKMAAEFIQHFNSQAFSAGQQLVFSFCDKLFGLLIKDIDAMDPSILKGEAGSGKKHKIDIGLLLGNSQVVFEKAGSSSLTLIGKSKTRESRQSIINPDWNFERMGIGGLDKEFSDIFRRAFASRVFPPDIVEQMGCKHVKGILLFGPPGCGKTLMARQIGKMLNAREPKVVNGPEILNKYVGESEANIRKLFADAEDEQKRLGANSGLHIIIFDEIDAICKQRGSMAGSTGVHDTVVNQLLSKIDGVEQLNNILVIGMTNRPDLIDEALLRPGRLEVKMEIGLPDEKGRVQILNIHTAKMRQFNLLGSDVDVGELAAETKNYSGAELEGLVRAAQSTAMNRHIKASATVEVDLEKAENLKVHRDDFLASLDNDIKPAFGTNSEDYASYIMNGIIKWGDPVTAVLDDGELLVQQTKNSDRTPLVSVLLEGPPNSGKTALAAKISEESQFPFIKICSPDKMIGHSEIAKCQAIKKIFEDAYKSQLSCVVVDDIERLLDYVPIGPRFSNLVLQALLVLLKKPPPKGRKLLIIGTTSRKDVLQEMEMLDAFSTTIHIPNISRGEQLVEALEMLGSFQEKERADIAKAVKGQGVWIGIKKLTMLIEMAVQMDPEYRVSKFLTLLREQAALGSVPI</sequence>
<evidence type="ECO:0000259" key="19">
    <source>
        <dbReference type="SMART" id="SM00382"/>
    </source>
</evidence>
<keyword evidence="7" id="KW-0597">Phosphoprotein</keyword>
<evidence type="ECO:0000256" key="7">
    <source>
        <dbReference type="ARBA" id="ARBA00022553"/>
    </source>
</evidence>
<comment type="cofactor">
    <cofactor evidence="18">
        <name>Mg(2+)</name>
        <dbReference type="ChEBI" id="CHEBI:18420"/>
    </cofactor>
    <text evidence="18">Binds 1 Mg(2+) ion per subunit.</text>
</comment>
<dbReference type="EC" id="3.6.4.6" evidence="3 18"/>
<keyword evidence="9" id="KW-0677">Repeat</keyword>
<comment type="subunit">
    <text evidence="16">Homohexamer. Interacts with GABARAP and GABARAPL2. Interacts with GRIA2. Interacts with PLK2, leading to disrupt the interaction with GRIA2. Interacts with MUSK; may regulate MUSK endocytosis and activity. Interacts with CDK16.</text>
</comment>
<feature type="domain" description="AAA+ ATPase" evidence="19">
    <location>
        <begin position="535"/>
        <end position="671"/>
    </location>
</feature>
<dbReference type="InterPro" id="IPR009010">
    <property type="entry name" value="Asp_de-COase-like_dom_sf"/>
</dbReference>
<dbReference type="CDD" id="cd00009">
    <property type="entry name" value="AAA"/>
    <property type="match status" value="1"/>
</dbReference>
<evidence type="ECO:0000256" key="11">
    <source>
        <dbReference type="ARBA" id="ARBA00022801"/>
    </source>
</evidence>
<keyword evidence="6 18" id="KW-0963">Cytoplasm</keyword>
<keyword evidence="18" id="KW-0931">ER-Golgi transport</keyword>
<dbReference type="Pfam" id="PF02359">
    <property type="entry name" value="CDC48_N"/>
    <property type="match status" value="1"/>
</dbReference>
<proteinExistence type="inferred from homology"/>
<dbReference type="InterPro" id="IPR027417">
    <property type="entry name" value="P-loop_NTPase"/>
</dbReference>
<keyword evidence="12 18" id="KW-0067">ATP-binding</keyword>
<dbReference type="FunFam" id="3.10.330.10:FF:000003">
    <property type="entry name" value="vesicle-fusing ATPase isoform X1"/>
    <property type="match status" value="1"/>
</dbReference>
<dbReference type="InterPro" id="IPR004201">
    <property type="entry name" value="Cdc48_dom2"/>
</dbReference>
<dbReference type="PANTHER" id="PTHR23078:SF3">
    <property type="entry name" value="VESICLE-FUSING ATPASE"/>
    <property type="match status" value="1"/>
</dbReference>
<evidence type="ECO:0000256" key="6">
    <source>
        <dbReference type="ARBA" id="ARBA00022490"/>
    </source>
</evidence>
<dbReference type="GeneTree" id="ENSGT00530000064085"/>
<organism evidence="22 23">
    <name type="scientific">Salmo trutta</name>
    <name type="common">Brown trout</name>
    <dbReference type="NCBI Taxonomy" id="8032"/>
    <lineage>
        <taxon>Eukaryota</taxon>
        <taxon>Metazoa</taxon>
        <taxon>Chordata</taxon>
        <taxon>Craniata</taxon>
        <taxon>Vertebrata</taxon>
        <taxon>Euteleostomi</taxon>
        <taxon>Actinopterygii</taxon>
        <taxon>Neopterygii</taxon>
        <taxon>Teleostei</taxon>
        <taxon>Protacanthopterygii</taxon>
        <taxon>Salmoniformes</taxon>
        <taxon>Salmonidae</taxon>
        <taxon>Salmoninae</taxon>
        <taxon>Salmo</taxon>
    </lineage>
</organism>
<dbReference type="Pfam" id="PF17862">
    <property type="entry name" value="AAA_lid_3"/>
    <property type="match status" value="1"/>
</dbReference>
<dbReference type="FunFam" id="1.10.8.60:FF:000031">
    <property type="entry name" value="vesicle-fusing ATPase isoform X1"/>
    <property type="match status" value="1"/>
</dbReference>
<dbReference type="SUPFAM" id="SSF52540">
    <property type="entry name" value="P-loop containing nucleoside triphosphate hydrolases"/>
    <property type="match status" value="2"/>
</dbReference>
<evidence type="ECO:0000256" key="5">
    <source>
        <dbReference type="ARBA" id="ARBA00022448"/>
    </source>
</evidence>
<dbReference type="Pfam" id="PF21964">
    <property type="entry name" value="NSF_ATPase_lid"/>
    <property type="match status" value="1"/>
</dbReference>
<dbReference type="GeneID" id="115201052"/>
<comment type="catalytic activity">
    <reaction evidence="17 18">
        <text>ATP + H2O = ADP + phosphate + H(+)</text>
        <dbReference type="Rhea" id="RHEA:13065"/>
        <dbReference type="ChEBI" id="CHEBI:15377"/>
        <dbReference type="ChEBI" id="CHEBI:15378"/>
        <dbReference type="ChEBI" id="CHEBI:30616"/>
        <dbReference type="ChEBI" id="CHEBI:43474"/>
        <dbReference type="ChEBI" id="CHEBI:456216"/>
        <dbReference type="EC" id="3.6.4.6"/>
    </reaction>
</comment>
<evidence type="ECO:0000256" key="17">
    <source>
        <dbReference type="ARBA" id="ARBA00048883"/>
    </source>
</evidence>
<evidence type="ECO:0000256" key="2">
    <source>
        <dbReference type="ARBA" id="ARBA00006914"/>
    </source>
</evidence>
<dbReference type="GO" id="GO:0046872">
    <property type="term" value="F:metal ion binding"/>
    <property type="evidence" value="ECO:0007669"/>
    <property type="project" value="UniProtKB-UniRule"/>
</dbReference>
<evidence type="ECO:0000256" key="4">
    <source>
        <dbReference type="ARBA" id="ARBA00019912"/>
    </source>
</evidence>
<dbReference type="GO" id="GO:0006891">
    <property type="term" value="P:intra-Golgi vesicle-mediated transport"/>
    <property type="evidence" value="ECO:0007669"/>
    <property type="project" value="TreeGrafter"/>
</dbReference>
<keyword evidence="5 18" id="KW-0813">Transport</keyword>
<evidence type="ECO:0000256" key="1">
    <source>
        <dbReference type="ARBA" id="ARBA00004496"/>
    </source>
</evidence>
<dbReference type="AlphaFoldDB" id="A0A673WEN1"/>
<evidence type="ECO:0000313" key="23">
    <source>
        <dbReference type="Proteomes" id="UP000472277"/>
    </source>
</evidence>
<comment type="subcellular location">
    <subcellularLocation>
        <location evidence="1 18">Cytoplasm</location>
    </subcellularLocation>
</comment>
<dbReference type="InterPro" id="IPR039812">
    <property type="entry name" value="Vesicle-fus_ATPase"/>
</dbReference>
<evidence type="ECO:0000256" key="13">
    <source>
        <dbReference type="ARBA" id="ARBA00022842"/>
    </source>
</evidence>
<dbReference type="PROSITE" id="PS00674">
    <property type="entry name" value="AAA"/>
    <property type="match status" value="1"/>
</dbReference>
<dbReference type="InterPro" id="IPR003338">
    <property type="entry name" value="CDC4_N-term_subdom"/>
</dbReference>
<keyword evidence="15" id="KW-0007">Acetylation</keyword>
<keyword evidence="11 18" id="KW-0378">Hydrolase</keyword>
<dbReference type="GO" id="GO:0035494">
    <property type="term" value="P:SNARE complex disassembly"/>
    <property type="evidence" value="ECO:0007669"/>
    <property type="project" value="InterPro"/>
</dbReference>
<evidence type="ECO:0000256" key="9">
    <source>
        <dbReference type="ARBA" id="ARBA00022737"/>
    </source>
</evidence>
<keyword evidence="13 18" id="KW-0460">Magnesium</keyword>
<dbReference type="SUPFAM" id="SSF50692">
    <property type="entry name" value="ADC-like"/>
    <property type="match status" value="1"/>
</dbReference>
<dbReference type="GO" id="GO:0005524">
    <property type="term" value="F:ATP binding"/>
    <property type="evidence" value="ECO:0007669"/>
    <property type="project" value="UniProtKB-UniRule"/>
</dbReference>
<reference evidence="22" key="1">
    <citation type="submission" date="2025-08" db="UniProtKB">
        <authorList>
            <consortium name="Ensembl"/>
        </authorList>
    </citation>
    <scope>IDENTIFICATION</scope>
</reference>
<feature type="domain" description="CDC48" evidence="20">
    <location>
        <begin position="111"/>
        <end position="183"/>
    </location>
</feature>
<dbReference type="SUPFAM" id="SSF54585">
    <property type="entry name" value="Cdc48 domain 2-like"/>
    <property type="match status" value="1"/>
</dbReference>
<dbReference type="InParanoid" id="A0A673WEN1"/>
<dbReference type="KEGG" id="stru:115201052"/>
<dbReference type="FunFam" id="3.40.50.300:FF:000166">
    <property type="entry name" value="vesicle-fusing ATPase isoform X1"/>
    <property type="match status" value="1"/>
</dbReference>
<dbReference type="Gene3D" id="1.10.8.60">
    <property type="match status" value="2"/>
</dbReference>
<keyword evidence="8 18" id="KW-0479">Metal-binding</keyword>
<keyword evidence="10 18" id="KW-0547">Nucleotide-binding</keyword>
<feature type="domain" description="CDC48 N-terminal subdomain" evidence="21">
    <location>
        <begin position="5"/>
        <end position="85"/>
    </location>
</feature>
<protein>
    <recommendedName>
        <fullName evidence="4 18">Vesicle-fusing ATPase</fullName>
        <ecNumber evidence="3 18">3.6.4.6</ecNumber>
    </recommendedName>
</protein>
<evidence type="ECO:0000256" key="3">
    <source>
        <dbReference type="ARBA" id="ARBA00012674"/>
    </source>
</evidence>
<feature type="domain" description="AAA+ ATPase" evidence="19">
    <location>
        <begin position="252"/>
        <end position="399"/>
    </location>
</feature>
<dbReference type="Gene3D" id="3.40.50.300">
    <property type="entry name" value="P-loop containing nucleotide triphosphate hydrolases"/>
    <property type="match status" value="2"/>
</dbReference>
<dbReference type="Proteomes" id="UP000472277">
    <property type="component" value="Chromosome 10"/>
</dbReference>
<dbReference type="OrthoDB" id="9982946at2759"/>
<evidence type="ECO:0000256" key="10">
    <source>
        <dbReference type="ARBA" id="ARBA00022741"/>
    </source>
</evidence>
<dbReference type="Pfam" id="PF00004">
    <property type="entry name" value="AAA"/>
    <property type="match status" value="2"/>
</dbReference>
<dbReference type="GO" id="GO:0043001">
    <property type="term" value="P:Golgi to plasma membrane protein transport"/>
    <property type="evidence" value="ECO:0007669"/>
    <property type="project" value="TreeGrafter"/>
</dbReference>
<name>A0A673WEN1_SALTR</name>
<dbReference type="Gene3D" id="3.10.330.10">
    <property type="match status" value="1"/>
</dbReference>
<dbReference type="Gene3D" id="2.40.40.20">
    <property type="match status" value="1"/>
</dbReference>
<dbReference type="PANTHER" id="PTHR23078">
    <property type="entry name" value="VESICULAR-FUSION PROTEIN NSF"/>
    <property type="match status" value="1"/>
</dbReference>
<evidence type="ECO:0000256" key="16">
    <source>
        <dbReference type="ARBA" id="ARBA00046527"/>
    </source>
</evidence>
<comment type="function">
    <text evidence="18">Required for vesicle-mediated transport. Catalyzes the fusion of transport vesicles within the Golgi cisternae. Is also required for transport from the endoplasmic reticulum to the Golgi stack. Seems to function as a fusion protein required for the delivery of cargo proteins to all compartments of the Golgi stack independent of vesicle origin.</text>
</comment>
<reference evidence="22" key="2">
    <citation type="submission" date="2025-09" db="UniProtKB">
        <authorList>
            <consortium name="Ensembl"/>
        </authorList>
    </citation>
    <scope>IDENTIFICATION</scope>
</reference>
<gene>
    <name evidence="22" type="primary">LOC115201052</name>
</gene>
<evidence type="ECO:0000256" key="12">
    <source>
        <dbReference type="ARBA" id="ARBA00022840"/>
    </source>
</evidence>
<dbReference type="InterPro" id="IPR029067">
    <property type="entry name" value="CDC48_domain_2-like_sf"/>
</dbReference>
<dbReference type="FunFam" id="3.40.50.300:FF:000187">
    <property type="entry name" value="Vesicular-fusion ATPase SEC18"/>
    <property type="match status" value="1"/>
</dbReference>
<dbReference type="Ensembl" id="ENSSTUT00000011055.1">
    <property type="protein sequence ID" value="ENSSTUP00000010390.1"/>
    <property type="gene ID" value="ENSSTUG00000001411.1"/>
</dbReference>
<dbReference type="SMART" id="SM01072">
    <property type="entry name" value="CDC48_2"/>
    <property type="match status" value="1"/>
</dbReference>
<dbReference type="FunFam" id="1.10.8.60:FF:000026">
    <property type="entry name" value="vesicle-fusing ATPase isoform X1"/>
    <property type="match status" value="1"/>
</dbReference>
<dbReference type="Pfam" id="PF02933">
    <property type="entry name" value="CDC48_2"/>
    <property type="match status" value="1"/>
</dbReference>
<evidence type="ECO:0000256" key="14">
    <source>
        <dbReference type="ARBA" id="ARBA00022927"/>
    </source>
</evidence>
<comment type="similarity">
    <text evidence="2 18">Belongs to the AAA ATPase family.</text>
</comment>
<evidence type="ECO:0000259" key="21">
    <source>
        <dbReference type="SMART" id="SM01073"/>
    </source>
</evidence>
<evidence type="ECO:0000256" key="18">
    <source>
        <dbReference type="RuleBase" id="RU367045"/>
    </source>
</evidence>
<evidence type="ECO:0000256" key="8">
    <source>
        <dbReference type="ARBA" id="ARBA00022723"/>
    </source>
</evidence>
<dbReference type="CDD" id="cd19504">
    <property type="entry name" value="RecA-like_NSF-SEC18_r1-like"/>
    <property type="match status" value="1"/>
</dbReference>
<dbReference type="InterPro" id="IPR041569">
    <property type="entry name" value="AAA_lid_3"/>
</dbReference>
<accession>A0A673WEN1</accession>
<dbReference type="InterPro" id="IPR003960">
    <property type="entry name" value="ATPase_AAA_CS"/>
</dbReference>
<dbReference type="FunFam" id="2.40.40.20:FF:000006">
    <property type="entry name" value="vesicle-fusing ATPase isoform X1"/>
    <property type="match status" value="1"/>
</dbReference>
<evidence type="ECO:0000256" key="15">
    <source>
        <dbReference type="ARBA" id="ARBA00022990"/>
    </source>
</evidence>
<dbReference type="SMART" id="SM00382">
    <property type="entry name" value="AAA"/>
    <property type="match status" value="2"/>
</dbReference>
<keyword evidence="23" id="KW-1185">Reference proteome</keyword>
<dbReference type="InterPro" id="IPR054419">
    <property type="entry name" value="NSF_ATPase_lid"/>
</dbReference>
<dbReference type="InterPro" id="IPR003593">
    <property type="entry name" value="AAA+_ATPase"/>
</dbReference>